<feature type="compositionally biased region" description="Low complexity" evidence="1">
    <location>
        <begin position="56"/>
        <end position="68"/>
    </location>
</feature>
<dbReference type="EMBL" id="MH777207">
    <property type="protein sequence ID" value="AYA93716.1"/>
    <property type="molecule type" value="Genomic_DNA"/>
</dbReference>
<sequence length="170" mass="19339">MGYLTLIIQGKNAIFYYFIKMLKNMVQVDSGQLNSKLQLFPPLLSLAHPSDPPATPKKTTLSSSTPGSPHRRRVPLGGDGFPGILKKSILLPPHRRPRPGEHEDDDEEEENEEKENLPPENPPPEPNDNEEGPLSQLLRKWAQDIDQFRNIIYRDLEDFKRRLGIHCLSA</sequence>
<accession>A0A385PL13</accession>
<reference evidence="2" key="1">
    <citation type="journal article" date="2018" name="Nat. Med.">
        <title>Expanded skin virome in DOCK8-deficient patients.</title>
        <authorList>
            <consortium name="NISC Comparative Sequencing Program"/>
            <person name="Tirosh O."/>
            <person name="Conlan S."/>
            <person name="Deming C."/>
            <person name="Lee-Lin S.Q."/>
            <person name="Huang X."/>
            <person name="Su H.C."/>
            <person name="Freeman A.F."/>
            <person name="Segre J.A."/>
            <person name="Kong H.H."/>
        </authorList>
    </citation>
    <scope>NUCLEOTIDE SEQUENCE</scope>
    <source>
        <strain evidence="2">HPV-mSK_062</strain>
    </source>
</reference>
<feature type="region of interest" description="Disordered" evidence="1">
    <location>
        <begin position="48"/>
        <end position="136"/>
    </location>
</feature>
<evidence type="ECO:0000256" key="1">
    <source>
        <dbReference type="SAM" id="MobiDB-lite"/>
    </source>
</evidence>
<organism evidence="2">
    <name type="scientific">Human papillomavirus</name>
    <dbReference type="NCBI Taxonomy" id="10566"/>
    <lineage>
        <taxon>Viruses</taxon>
        <taxon>Monodnaviria</taxon>
        <taxon>Shotokuvirae</taxon>
        <taxon>Cossaviricota</taxon>
        <taxon>Papovaviricetes</taxon>
        <taxon>Zurhausenvirales</taxon>
        <taxon>Papillomaviridae</taxon>
    </lineage>
</organism>
<name>A0A385PL13_9PAPI</name>
<feature type="compositionally biased region" description="Acidic residues" evidence="1">
    <location>
        <begin position="102"/>
        <end position="113"/>
    </location>
</feature>
<evidence type="ECO:0000313" key="2">
    <source>
        <dbReference type="EMBL" id="AYA93716.1"/>
    </source>
</evidence>
<proteinExistence type="predicted"/>
<protein>
    <submittedName>
        <fullName evidence="2">E4 protein</fullName>
    </submittedName>
</protein>